<sequence length="2025" mass="225712">MAQPNNNQMAFWEAMKQKYERRNENLKQQEICLKQRLEQLKQLMENQQAGDDCDCVPEKLEKPSLVQCLVEKGKNLILGSCKCGDPKIGEEFLCACHITNPRIPLNVSSDLCPSTPTEDGCSNSQCDFYNQQLSSAAEDPSTFSLKTTDIYYMNKLSELVNAERCMQEKIEDLENREHSYISAIQDIQELMKKKPKEDPMKKEFNRMAEGMEEENKNLKNELENLKLELKHCFERVEGPLRRSLEEQKDKCLKMEKELKDFQTKMASKEDGYLKEINEIKAKLCQACCTMVDLNTVNSKLKDDLNSLQNKCEGLEDDLLKQQLREAENILKFKNALSRRGPQIDTLNRGDDTEQELGHIARKLSETLNEVCPCVTNVPSGLTETVQNIKQLTDLVGEKEVQRKKRKGKLQSCSCTFSANEGQQTIPTKPRSIVNCACSTSSLRLNPTTTQDIRPGTDAFQSCSSSISLMSTPTTGGKSLKPQVVAQANKELTKETTSIGCSCCEIQDACEPQSKPEPQATMKSEDTICLCPDVQSEIVGPSEEVIAVKHLGTLGVSPAEAAVQAVKMLGALHSAPPMKKKKERLQVDTTCDVLSVPAEDIHIVTTIAKTGSLEITTEGPPGIIETKVNYLADGKIEIVTKLIDHKNMETFLDGTLLHVQEEPQCNESQTCEGQCSPHPKICSDTTNCDLVNACVPECDGSEKKGAAFNLEKEKVKEPTGSVLFREKAIIPKNLSEWKNDRFDDSSEEKEPTSLVCEVEPVRRRKARLVEDVTDSNHDLPKALKLSSKPSLTDVEKYLQVESQDDSSASSTSYIYPDVLETISEGDEDEDSSKADLRNQSEGAMVIEKREELCNDKMEPLVEIDRIICDYADDESESSSAETVIEDQGSMVTGSGDAENSINKIGDTLQIKEAEETISSIRLSVVLTSSDISKNTLEEPQLDSLFEKNDFTAVNNEEKSENRLEIEDTISLCELYRNFGSVNLLRGNFQLKQSKSMFERKSYYAECLRVSKSAVLCFGNLKIDLENIKFFSGVPNVGDFDESNLEGRKRVDNVLLPVLPVQGVRTSSYLKAVEEFFAEDKREGCSCFGTTQVIPDQTYQCYVCTCSNKKDASQNTNNLRNEQNLEQRIDRLLEINPLATSHGPDCQCVDCLVHNAQSHVPRSEPQLTECKCSKRLEDIAKRIDPSKYRCKCNFKKKEEAITVKNVALIYGTPKHEGDNTQHDKNCTCVDCICNPCHFKKGKGCDCGKCDCSPCCDSVKNPLADLTLFKFQEPPEITVMNVRIPCDCAGQCLCNPCMDNSKKPQPKSQFQAKAQIQERSSQPERSSCKKCSERVSGQQSVQTKTSSQSTRRNKADMGTGSSRINTKPSAQDQPSSAPFSGADTWKTVVGCACVPAEEKKAVCDCKVCECKPCAYAEKARAPCDCHPPKKEPKAPKGNCECTLCQCEICNEDLEITGVDFMKNNSPTNNGNICDCKLCECFFCSDPNAREKSSETIVVSEEKVDTSEEELKKFPKNCRCSKCECKPCFDKEKGGKKCDCDTCKCNPCVSRSSNEDLLASDTMFEMMHQVDEEPPRFDKIVECDCAECKCESSCPGKVEILTRTSRTVKVSKICDCSVCSCDPCNSPRDEIGDVERTPKCDCQKCKCTPCLGIATNERTTKEMNLSLGECESELGKNKETTACDCDRCECDVCLDKSLSTSPAPYEADIGNNGSCKSLVVVDQSQGDHRTVCCPCNEDRGVNDVTAECKDCLICSSGNEINQNQTPQCDCKPCTCRPCPDPNTIHVIGDADRTKEELQNVLNKICISCDRAEDNLKPLVKRASNFESTISKMKLKLMNLQQKCRDKDQIISAMTNDLRMRSESGVFADLLRELAHPKAEYIPDFNRSKVCDYLPKPKHIVTSKLQNRKSSVSRFDNRLEPILELDRYLPGARDDDCTCKHLDVSGMEILDIRRVTIDSILIKWRSPFNITGVTGYQIFVNDELKYKVLSPNRTNAVLDSLNLGSSLEIMLFAMSSFGRCKPPALATYKI</sequence>
<feature type="compositionally biased region" description="Low complexity" evidence="2">
    <location>
        <begin position="1335"/>
        <end position="1347"/>
    </location>
</feature>
<reference evidence="3 4" key="1">
    <citation type="journal article" date="2021" name="BMC Biol.">
        <title>Horizontally acquired antibacterial genes associated with adaptive radiation of ladybird beetles.</title>
        <authorList>
            <person name="Li H.S."/>
            <person name="Tang X.F."/>
            <person name="Huang Y.H."/>
            <person name="Xu Z.Y."/>
            <person name="Chen M.L."/>
            <person name="Du X.Y."/>
            <person name="Qiu B.Y."/>
            <person name="Chen P.T."/>
            <person name="Zhang W."/>
            <person name="Slipinski A."/>
            <person name="Escalona H.E."/>
            <person name="Waterhouse R.M."/>
            <person name="Zwick A."/>
            <person name="Pang H."/>
        </authorList>
    </citation>
    <scope>NUCLEOTIDE SEQUENCE [LARGE SCALE GENOMIC DNA]</scope>
    <source>
        <strain evidence="3">SYSU2018</strain>
    </source>
</reference>
<evidence type="ECO:0000256" key="1">
    <source>
        <dbReference type="SAM" id="Coils"/>
    </source>
</evidence>
<proteinExistence type="predicted"/>
<feature type="coiled-coil region" evidence="1">
    <location>
        <begin position="1790"/>
        <end position="1838"/>
    </location>
</feature>
<dbReference type="SUPFAM" id="SSF49265">
    <property type="entry name" value="Fibronectin type III"/>
    <property type="match status" value="1"/>
</dbReference>
<comment type="caution">
    <text evidence="3">The sequence shown here is derived from an EMBL/GenBank/DDBJ whole genome shotgun (WGS) entry which is preliminary data.</text>
</comment>
<feature type="region of interest" description="Disordered" evidence="2">
    <location>
        <begin position="1305"/>
        <end position="1376"/>
    </location>
</feature>
<evidence type="ECO:0000313" key="4">
    <source>
        <dbReference type="Proteomes" id="UP001516400"/>
    </source>
</evidence>
<dbReference type="CDD" id="cd00063">
    <property type="entry name" value="FN3"/>
    <property type="match status" value="1"/>
</dbReference>
<feature type="compositionally biased region" description="Polar residues" evidence="2">
    <location>
        <begin position="1356"/>
        <end position="1375"/>
    </location>
</feature>
<evidence type="ECO:0000313" key="3">
    <source>
        <dbReference type="EMBL" id="KAL3284545.1"/>
    </source>
</evidence>
<evidence type="ECO:0000256" key="2">
    <source>
        <dbReference type="SAM" id="MobiDB-lite"/>
    </source>
</evidence>
<dbReference type="InterPro" id="IPR036116">
    <property type="entry name" value="FN3_sf"/>
</dbReference>
<feature type="coiled-coil region" evidence="1">
    <location>
        <begin position="290"/>
        <end position="324"/>
    </location>
</feature>
<feature type="coiled-coil region" evidence="1">
    <location>
        <begin position="156"/>
        <end position="264"/>
    </location>
</feature>
<accession>A0ABD2P0Q7</accession>
<protein>
    <submittedName>
        <fullName evidence="3">Uncharacterized protein</fullName>
    </submittedName>
</protein>
<feature type="coiled-coil region" evidence="1">
    <location>
        <begin position="9"/>
        <end position="43"/>
    </location>
</feature>
<keyword evidence="1" id="KW-0175">Coiled coil</keyword>
<organism evidence="3 4">
    <name type="scientific">Cryptolaemus montrouzieri</name>
    <dbReference type="NCBI Taxonomy" id="559131"/>
    <lineage>
        <taxon>Eukaryota</taxon>
        <taxon>Metazoa</taxon>
        <taxon>Ecdysozoa</taxon>
        <taxon>Arthropoda</taxon>
        <taxon>Hexapoda</taxon>
        <taxon>Insecta</taxon>
        <taxon>Pterygota</taxon>
        <taxon>Neoptera</taxon>
        <taxon>Endopterygota</taxon>
        <taxon>Coleoptera</taxon>
        <taxon>Polyphaga</taxon>
        <taxon>Cucujiformia</taxon>
        <taxon>Coccinelloidea</taxon>
        <taxon>Coccinellidae</taxon>
        <taxon>Scymninae</taxon>
        <taxon>Scymnini</taxon>
        <taxon>Cryptolaemus</taxon>
    </lineage>
</organism>
<dbReference type="EMBL" id="JABFTP020000165">
    <property type="protein sequence ID" value="KAL3284545.1"/>
    <property type="molecule type" value="Genomic_DNA"/>
</dbReference>
<keyword evidence="4" id="KW-1185">Reference proteome</keyword>
<name>A0ABD2P0Q7_9CUCU</name>
<dbReference type="Proteomes" id="UP001516400">
    <property type="component" value="Unassembled WGS sequence"/>
</dbReference>
<gene>
    <name evidence="3" type="ORF">HHI36_018702</name>
</gene>
<dbReference type="InterPro" id="IPR003961">
    <property type="entry name" value="FN3_dom"/>
</dbReference>
<feature type="compositionally biased region" description="Polar residues" evidence="2">
    <location>
        <begin position="1305"/>
        <end position="1322"/>
    </location>
</feature>